<name>A0A1Y4LWX8_9FIRM</name>
<keyword evidence="8" id="KW-0414">Isoprene biosynthesis</keyword>
<dbReference type="PANTHER" id="PTHR43281:SF1">
    <property type="entry name" value="FARNESYL DIPHOSPHATE SYNTHASE"/>
    <property type="match status" value="1"/>
</dbReference>
<dbReference type="CDD" id="cd00685">
    <property type="entry name" value="Trans_IPPS_HT"/>
    <property type="match status" value="1"/>
</dbReference>
<dbReference type="SUPFAM" id="SSF48576">
    <property type="entry name" value="Terpenoid synthases"/>
    <property type="match status" value="1"/>
</dbReference>
<evidence type="ECO:0000256" key="5">
    <source>
        <dbReference type="ARBA" id="ARBA00022679"/>
    </source>
</evidence>
<evidence type="ECO:0000256" key="7">
    <source>
        <dbReference type="ARBA" id="ARBA00022842"/>
    </source>
</evidence>
<dbReference type="Gene3D" id="1.10.600.10">
    <property type="entry name" value="Farnesyl Diphosphate Synthase"/>
    <property type="match status" value="1"/>
</dbReference>
<sequence>MNQSNEFETYLKETVLEKLPSRTKEAMCYSLMNGGKRVRPQLLFAALQHYGMDPKDGFACACAIEMIHTYSLIHDDLPAMDNDDFRRGKPSCHKAYDEACAILAGDGLLTKAFEVVLRTPCSDTNKVKLVEALSSYSGIDGMIYGQELDIQSENDPHATLDTLLKIDEYKTAKLLTLPLVCAAIIANKHEDIEIMKKIGYDLGVQFQIQDDILDVTKTSEELGKSASDQENNKTTAVTILGLNKAKEMVKELQEDLKKCLMSLNGNTDKLEAIFDYLVKRTY</sequence>
<proteinExistence type="inferred from homology"/>
<evidence type="ECO:0000256" key="1">
    <source>
        <dbReference type="ARBA" id="ARBA00001946"/>
    </source>
</evidence>
<keyword evidence="14" id="KW-1185">Reference proteome</keyword>
<comment type="caution">
    <text evidence="13">The sequence shown here is derived from an EMBL/GenBank/DDBJ whole genome shotgun (WGS) entry which is preliminary data.</text>
</comment>
<dbReference type="InterPro" id="IPR053378">
    <property type="entry name" value="Prenyl_diphosphate_synthase"/>
</dbReference>
<protein>
    <recommendedName>
        <fullName evidence="4">Farnesyl diphosphate synthase</fullName>
        <ecNumber evidence="3">2.5.1.10</ecNumber>
    </recommendedName>
    <alternativeName>
        <fullName evidence="10">(2E,6E)-farnesyl diphosphate synthase</fullName>
    </alternativeName>
    <alternativeName>
        <fullName evidence="9">Geranyltranstransferase</fullName>
    </alternativeName>
</protein>
<dbReference type="PROSITE" id="PS00444">
    <property type="entry name" value="POLYPRENYL_SYNTHASE_2"/>
    <property type="match status" value="1"/>
</dbReference>
<keyword evidence="5 12" id="KW-0808">Transferase</keyword>
<dbReference type="EC" id="2.5.1.10" evidence="3"/>
<comment type="similarity">
    <text evidence="2 12">Belongs to the FPP/GGPP synthase family.</text>
</comment>
<dbReference type="SFLD" id="SFLDG01017">
    <property type="entry name" value="Polyprenyl_Transferase_Like"/>
    <property type="match status" value="1"/>
</dbReference>
<organism evidence="13 14">
    <name type="scientific">Faecalitalea cylindroides</name>
    <dbReference type="NCBI Taxonomy" id="39483"/>
    <lineage>
        <taxon>Bacteria</taxon>
        <taxon>Bacillati</taxon>
        <taxon>Bacillota</taxon>
        <taxon>Erysipelotrichia</taxon>
        <taxon>Erysipelotrichales</taxon>
        <taxon>Erysipelotrichaceae</taxon>
        <taxon>Faecalitalea</taxon>
    </lineage>
</organism>
<dbReference type="GO" id="GO:0005737">
    <property type="term" value="C:cytoplasm"/>
    <property type="evidence" value="ECO:0007669"/>
    <property type="project" value="UniProtKB-ARBA"/>
</dbReference>
<dbReference type="SFLD" id="SFLDS00005">
    <property type="entry name" value="Isoprenoid_Synthase_Type_I"/>
    <property type="match status" value="1"/>
</dbReference>
<dbReference type="InterPro" id="IPR008949">
    <property type="entry name" value="Isoprenoid_synthase_dom_sf"/>
</dbReference>
<dbReference type="GO" id="GO:0046872">
    <property type="term" value="F:metal ion binding"/>
    <property type="evidence" value="ECO:0007669"/>
    <property type="project" value="UniProtKB-KW"/>
</dbReference>
<evidence type="ECO:0000256" key="2">
    <source>
        <dbReference type="ARBA" id="ARBA00006706"/>
    </source>
</evidence>
<dbReference type="FunFam" id="1.10.600.10:FF:000001">
    <property type="entry name" value="Geranylgeranyl diphosphate synthase"/>
    <property type="match status" value="1"/>
</dbReference>
<dbReference type="Pfam" id="PF00348">
    <property type="entry name" value="polyprenyl_synt"/>
    <property type="match status" value="1"/>
</dbReference>
<dbReference type="InterPro" id="IPR000092">
    <property type="entry name" value="Polyprenyl_synt"/>
</dbReference>
<accession>A0A1Y4LWX8</accession>
<dbReference type="GO" id="GO:0004337">
    <property type="term" value="F:(2E,6E)-farnesyl diphosphate synthase activity"/>
    <property type="evidence" value="ECO:0007669"/>
    <property type="project" value="UniProtKB-EC"/>
</dbReference>
<dbReference type="AlphaFoldDB" id="A0A1Y4LWX8"/>
<dbReference type="Proteomes" id="UP000195447">
    <property type="component" value="Unassembled WGS sequence"/>
</dbReference>
<dbReference type="PANTHER" id="PTHR43281">
    <property type="entry name" value="FARNESYL DIPHOSPHATE SYNTHASE"/>
    <property type="match status" value="1"/>
</dbReference>
<evidence type="ECO:0000256" key="8">
    <source>
        <dbReference type="ARBA" id="ARBA00023229"/>
    </source>
</evidence>
<evidence type="ECO:0000256" key="3">
    <source>
        <dbReference type="ARBA" id="ARBA00012439"/>
    </source>
</evidence>
<gene>
    <name evidence="13" type="ORF">B5F14_04195</name>
</gene>
<evidence type="ECO:0000313" key="13">
    <source>
        <dbReference type="EMBL" id="OUP61114.1"/>
    </source>
</evidence>
<dbReference type="NCBIfam" id="NF045485">
    <property type="entry name" value="FPPsyn"/>
    <property type="match status" value="1"/>
</dbReference>
<dbReference type="RefSeq" id="WP_015535947.1">
    <property type="nucleotide sequence ID" value="NZ_NFKM01000006.1"/>
</dbReference>
<keyword evidence="7" id="KW-0460">Magnesium</keyword>
<dbReference type="EMBL" id="NFKM01000006">
    <property type="protein sequence ID" value="OUP61114.1"/>
    <property type="molecule type" value="Genomic_DNA"/>
</dbReference>
<comment type="catalytic activity">
    <reaction evidence="11">
        <text>isopentenyl diphosphate + (2E)-geranyl diphosphate = (2E,6E)-farnesyl diphosphate + diphosphate</text>
        <dbReference type="Rhea" id="RHEA:19361"/>
        <dbReference type="ChEBI" id="CHEBI:33019"/>
        <dbReference type="ChEBI" id="CHEBI:58057"/>
        <dbReference type="ChEBI" id="CHEBI:128769"/>
        <dbReference type="ChEBI" id="CHEBI:175763"/>
        <dbReference type="EC" id="2.5.1.10"/>
    </reaction>
</comment>
<evidence type="ECO:0000256" key="11">
    <source>
        <dbReference type="ARBA" id="ARBA00049399"/>
    </source>
</evidence>
<dbReference type="InterPro" id="IPR033749">
    <property type="entry name" value="Polyprenyl_synt_CS"/>
</dbReference>
<evidence type="ECO:0000256" key="10">
    <source>
        <dbReference type="ARBA" id="ARBA00032873"/>
    </source>
</evidence>
<evidence type="ECO:0000256" key="4">
    <source>
        <dbReference type="ARBA" id="ARBA00015100"/>
    </source>
</evidence>
<evidence type="ECO:0000313" key="14">
    <source>
        <dbReference type="Proteomes" id="UP000195447"/>
    </source>
</evidence>
<dbReference type="PROSITE" id="PS00723">
    <property type="entry name" value="POLYPRENYL_SYNTHASE_1"/>
    <property type="match status" value="1"/>
</dbReference>
<evidence type="ECO:0000256" key="9">
    <source>
        <dbReference type="ARBA" id="ARBA00032380"/>
    </source>
</evidence>
<dbReference type="GO" id="GO:0016114">
    <property type="term" value="P:terpenoid biosynthetic process"/>
    <property type="evidence" value="ECO:0007669"/>
    <property type="project" value="UniProtKB-ARBA"/>
</dbReference>
<keyword evidence="6" id="KW-0479">Metal-binding</keyword>
<comment type="cofactor">
    <cofactor evidence="1">
        <name>Mg(2+)</name>
        <dbReference type="ChEBI" id="CHEBI:18420"/>
    </cofactor>
</comment>
<evidence type="ECO:0000256" key="12">
    <source>
        <dbReference type="RuleBase" id="RU004466"/>
    </source>
</evidence>
<evidence type="ECO:0000256" key="6">
    <source>
        <dbReference type="ARBA" id="ARBA00022723"/>
    </source>
</evidence>
<reference evidence="14" key="1">
    <citation type="submission" date="2017-04" db="EMBL/GenBank/DDBJ databases">
        <title>Function of individual gut microbiota members based on whole genome sequencing of pure cultures obtained from chicken caecum.</title>
        <authorList>
            <person name="Medvecky M."/>
            <person name="Cejkova D."/>
            <person name="Polansky O."/>
            <person name="Karasova D."/>
            <person name="Kubasova T."/>
            <person name="Cizek A."/>
            <person name="Rychlik I."/>
        </authorList>
    </citation>
    <scope>NUCLEOTIDE SEQUENCE [LARGE SCALE GENOMIC DNA]</scope>
    <source>
        <strain evidence="14">An178</strain>
    </source>
</reference>